<protein>
    <submittedName>
        <fullName evidence="1">Uncharacterized protein</fullName>
    </submittedName>
</protein>
<dbReference type="RefSeq" id="XP_029234836.1">
    <property type="nucleotide sequence ID" value="XM_029385353.1"/>
</dbReference>
<dbReference type="EMBL" id="MKGL01000434">
    <property type="protein sequence ID" value="RNE98795.1"/>
    <property type="molecule type" value="Genomic_DNA"/>
</dbReference>
<reference evidence="1 2" key="1">
    <citation type="journal article" date="2018" name="BMC Genomics">
        <title>Genomic comparison of Trypanosoma conorhini and Trypanosoma rangeli to Trypanosoma cruzi strains of high and low virulence.</title>
        <authorList>
            <person name="Bradwell K.R."/>
            <person name="Koparde V.N."/>
            <person name="Matveyev A.V."/>
            <person name="Serrano M.G."/>
            <person name="Alves J.M."/>
            <person name="Parikh H."/>
            <person name="Huang B."/>
            <person name="Lee V."/>
            <person name="Espinosa-Alvarez O."/>
            <person name="Ortiz P.A."/>
            <person name="Costa-Martins A.G."/>
            <person name="Teixeira M.M."/>
            <person name="Buck G.A."/>
        </authorList>
    </citation>
    <scope>NUCLEOTIDE SEQUENCE [LARGE SCALE GENOMIC DNA]</scope>
    <source>
        <strain evidence="1 2">AM80</strain>
    </source>
</reference>
<dbReference type="OrthoDB" id="252452at2759"/>
<accession>A0A422MZX6</accession>
<evidence type="ECO:0000313" key="1">
    <source>
        <dbReference type="EMBL" id="RNE98795.1"/>
    </source>
</evidence>
<proteinExistence type="predicted"/>
<name>A0A422MZX6_TRYRA</name>
<sequence>MQRSRASLCLTALQLFALERRKTTISYKYFEDTSSLRAAFNRLADAEKDTLEQHAAALRHDVALQHVWEYEQADVATNNVQVEKKDTEINEVNDTLEKENHSSAEHSL</sequence>
<evidence type="ECO:0000313" key="2">
    <source>
        <dbReference type="Proteomes" id="UP000283634"/>
    </source>
</evidence>
<gene>
    <name evidence="1" type="ORF">TraAM80_08610</name>
</gene>
<dbReference type="AlphaFoldDB" id="A0A422MZX6"/>
<comment type="caution">
    <text evidence="1">The sequence shown here is derived from an EMBL/GenBank/DDBJ whole genome shotgun (WGS) entry which is preliminary data.</text>
</comment>
<keyword evidence="2" id="KW-1185">Reference proteome</keyword>
<organism evidence="1 2">
    <name type="scientific">Trypanosoma rangeli</name>
    <dbReference type="NCBI Taxonomy" id="5698"/>
    <lineage>
        <taxon>Eukaryota</taxon>
        <taxon>Discoba</taxon>
        <taxon>Euglenozoa</taxon>
        <taxon>Kinetoplastea</taxon>
        <taxon>Metakinetoplastina</taxon>
        <taxon>Trypanosomatida</taxon>
        <taxon>Trypanosomatidae</taxon>
        <taxon>Trypanosoma</taxon>
        <taxon>Herpetosoma</taxon>
    </lineage>
</organism>
<dbReference type="Proteomes" id="UP000283634">
    <property type="component" value="Unassembled WGS sequence"/>
</dbReference>
<dbReference type="GeneID" id="40332543"/>